<dbReference type="CDD" id="cd18186">
    <property type="entry name" value="BTB_POZ_ZBTB_KLHL-like"/>
    <property type="match status" value="1"/>
</dbReference>
<sequence length="348" mass="38803">MSQSKLTRKRTGEDDESAPSPVKKVKVLDEDDAPPAYSTALATAKGLWYEDGTVILNCAGEAFRVHQGFLSTHSVVLKARFANLHPSESLKLEHVPVLNIEEAARDMAELLSILYFRRNTFDNTHAVTLRSLSSLLHVASVYEVAPVRKDIIQHMIKLYPLSYTEFVAMPPGLRPRRDEAILAVDVARRFNLHYILPIALYYCCELPTTTLLKGYTAKGVAVNLSPEDLELCLIARDDLRIFQCTIVDRFAGGMQPSKHCEGGACRCRSSLVDVVRAQRCHHSSAIFTALPKSAIYGTGIVCEPCRTEWREMERKGVKQVWESLPGLFGLPSWGELQRNMNIDLASGS</sequence>
<dbReference type="STRING" id="5364.A0A5C3N3X5"/>
<evidence type="ECO:0000313" key="4">
    <source>
        <dbReference type="Proteomes" id="UP000305948"/>
    </source>
</evidence>
<dbReference type="OrthoDB" id="3893071at2759"/>
<dbReference type="Proteomes" id="UP000305948">
    <property type="component" value="Unassembled WGS sequence"/>
</dbReference>
<dbReference type="InterPro" id="IPR000210">
    <property type="entry name" value="BTB/POZ_dom"/>
</dbReference>
<reference evidence="3 4" key="1">
    <citation type="journal article" date="2019" name="Nat. Ecol. Evol.">
        <title>Megaphylogeny resolves global patterns of mushroom evolution.</title>
        <authorList>
            <person name="Varga T."/>
            <person name="Krizsan K."/>
            <person name="Foldi C."/>
            <person name="Dima B."/>
            <person name="Sanchez-Garcia M."/>
            <person name="Sanchez-Ramirez S."/>
            <person name="Szollosi G.J."/>
            <person name="Szarkandi J.G."/>
            <person name="Papp V."/>
            <person name="Albert L."/>
            <person name="Andreopoulos W."/>
            <person name="Angelini C."/>
            <person name="Antonin V."/>
            <person name="Barry K.W."/>
            <person name="Bougher N.L."/>
            <person name="Buchanan P."/>
            <person name="Buyck B."/>
            <person name="Bense V."/>
            <person name="Catcheside P."/>
            <person name="Chovatia M."/>
            <person name="Cooper J."/>
            <person name="Damon W."/>
            <person name="Desjardin D."/>
            <person name="Finy P."/>
            <person name="Geml J."/>
            <person name="Haridas S."/>
            <person name="Hughes K."/>
            <person name="Justo A."/>
            <person name="Karasinski D."/>
            <person name="Kautmanova I."/>
            <person name="Kiss B."/>
            <person name="Kocsube S."/>
            <person name="Kotiranta H."/>
            <person name="LaButti K.M."/>
            <person name="Lechner B.E."/>
            <person name="Liimatainen K."/>
            <person name="Lipzen A."/>
            <person name="Lukacs Z."/>
            <person name="Mihaltcheva S."/>
            <person name="Morgado L.N."/>
            <person name="Niskanen T."/>
            <person name="Noordeloos M.E."/>
            <person name="Ohm R.A."/>
            <person name="Ortiz-Santana B."/>
            <person name="Ovrebo C."/>
            <person name="Racz N."/>
            <person name="Riley R."/>
            <person name="Savchenko A."/>
            <person name="Shiryaev A."/>
            <person name="Soop K."/>
            <person name="Spirin V."/>
            <person name="Szebenyi C."/>
            <person name="Tomsovsky M."/>
            <person name="Tulloss R.E."/>
            <person name="Uehling J."/>
            <person name="Grigoriev I.V."/>
            <person name="Vagvolgyi C."/>
            <person name="Papp T."/>
            <person name="Martin F.M."/>
            <person name="Miettinen O."/>
            <person name="Hibbett D.S."/>
            <person name="Nagy L.G."/>
        </authorList>
    </citation>
    <scope>NUCLEOTIDE SEQUENCE [LARGE SCALE GENOMIC DNA]</scope>
    <source>
        <strain evidence="3 4">OMC1185</strain>
    </source>
</reference>
<dbReference type="EMBL" id="ML213510">
    <property type="protein sequence ID" value="TFK51933.1"/>
    <property type="molecule type" value="Genomic_DNA"/>
</dbReference>
<protein>
    <recommendedName>
        <fullName evidence="2">BTB domain-containing protein</fullName>
    </recommendedName>
</protein>
<evidence type="ECO:0000259" key="2">
    <source>
        <dbReference type="PROSITE" id="PS50097"/>
    </source>
</evidence>
<evidence type="ECO:0000313" key="3">
    <source>
        <dbReference type="EMBL" id="TFK51933.1"/>
    </source>
</evidence>
<evidence type="ECO:0000256" key="1">
    <source>
        <dbReference type="SAM" id="MobiDB-lite"/>
    </source>
</evidence>
<name>A0A5C3N3X5_9AGAM</name>
<feature type="region of interest" description="Disordered" evidence="1">
    <location>
        <begin position="1"/>
        <end position="29"/>
    </location>
</feature>
<dbReference type="InterPro" id="IPR011333">
    <property type="entry name" value="SKP1/BTB/POZ_sf"/>
</dbReference>
<gene>
    <name evidence="3" type="ORF">OE88DRAFT_1798707</name>
</gene>
<dbReference type="PROSITE" id="PS50097">
    <property type="entry name" value="BTB"/>
    <property type="match status" value="1"/>
</dbReference>
<accession>A0A5C3N3X5</accession>
<dbReference type="SUPFAM" id="SSF54695">
    <property type="entry name" value="POZ domain"/>
    <property type="match status" value="1"/>
</dbReference>
<dbReference type="Gene3D" id="3.30.710.10">
    <property type="entry name" value="Potassium Channel Kv1.1, Chain A"/>
    <property type="match status" value="1"/>
</dbReference>
<organism evidence="3 4">
    <name type="scientific">Heliocybe sulcata</name>
    <dbReference type="NCBI Taxonomy" id="5364"/>
    <lineage>
        <taxon>Eukaryota</taxon>
        <taxon>Fungi</taxon>
        <taxon>Dikarya</taxon>
        <taxon>Basidiomycota</taxon>
        <taxon>Agaricomycotina</taxon>
        <taxon>Agaricomycetes</taxon>
        <taxon>Gloeophyllales</taxon>
        <taxon>Gloeophyllaceae</taxon>
        <taxon>Heliocybe</taxon>
    </lineage>
</organism>
<dbReference type="SMART" id="SM00225">
    <property type="entry name" value="BTB"/>
    <property type="match status" value="1"/>
</dbReference>
<keyword evidence="4" id="KW-1185">Reference proteome</keyword>
<dbReference type="Pfam" id="PF00651">
    <property type="entry name" value="BTB"/>
    <property type="match status" value="1"/>
</dbReference>
<proteinExistence type="predicted"/>
<dbReference type="AlphaFoldDB" id="A0A5C3N3X5"/>
<feature type="domain" description="BTB" evidence="2">
    <location>
        <begin position="50"/>
        <end position="123"/>
    </location>
</feature>